<protein>
    <submittedName>
        <fullName evidence="4">Secreted phosphoprotein 1</fullName>
    </submittedName>
</protein>
<feature type="region of interest" description="Disordered" evidence="1">
    <location>
        <begin position="191"/>
        <end position="236"/>
    </location>
</feature>
<accession>A0A0R3RG96</accession>
<dbReference type="AlphaFoldDB" id="A0A0R3RG96"/>
<proteinExistence type="predicted"/>
<evidence type="ECO:0000256" key="2">
    <source>
        <dbReference type="SAM" id="SignalP"/>
    </source>
</evidence>
<keyword evidence="2" id="KW-0732">Signal</keyword>
<feature type="compositionally biased region" description="Low complexity" evidence="1">
    <location>
        <begin position="225"/>
        <end position="236"/>
    </location>
</feature>
<keyword evidence="3" id="KW-1185">Reference proteome</keyword>
<reference evidence="4" key="1">
    <citation type="submission" date="2017-02" db="UniProtKB">
        <authorList>
            <consortium name="WormBaseParasite"/>
        </authorList>
    </citation>
    <scope>IDENTIFICATION</scope>
</reference>
<evidence type="ECO:0000313" key="4">
    <source>
        <dbReference type="WBParaSite" id="EEL_0000042201-mRNA-1"/>
    </source>
</evidence>
<organism evidence="3 4">
    <name type="scientific">Elaeophora elaphi</name>
    <dbReference type="NCBI Taxonomy" id="1147741"/>
    <lineage>
        <taxon>Eukaryota</taxon>
        <taxon>Metazoa</taxon>
        <taxon>Ecdysozoa</taxon>
        <taxon>Nematoda</taxon>
        <taxon>Chromadorea</taxon>
        <taxon>Rhabditida</taxon>
        <taxon>Spirurina</taxon>
        <taxon>Spiruromorpha</taxon>
        <taxon>Filarioidea</taxon>
        <taxon>Onchocercidae</taxon>
        <taxon>Elaeophora</taxon>
    </lineage>
</organism>
<feature type="signal peptide" evidence="2">
    <location>
        <begin position="1"/>
        <end position="19"/>
    </location>
</feature>
<dbReference type="Proteomes" id="UP000050640">
    <property type="component" value="Unplaced"/>
</dbReference>
<feature type="chain" id="PRO_5006447485" evidence="2">
    <location>
        <begin position="20"/>
        <end position="236"/>
    </location>
</feature>
<sequence length="236" mass="25440">MNVLYLTFGTLLLITYCSANCSKTRKLPDTKDATSSQPKKAIVEHSIRLSFHNDLPKSEGSVEHSSKATAKHHSKILFTSPDRTQSGITGPKGLLSAKPAPKLCVEAQNVVGKSLIVASEKLTDDKTQTSAPSVDFTQLTVVSEGNEKQSSNILTESTLKEKNKQTKAKDASKDDKALQEAVTQYISISQVLNAPQSKKKEQSEAEESESTGESIASATEDRRQSSTSSTQSIQPG</sequence>
<evidence type="ECO:0000256" key="1">
    <source>
        <dbReference type="SAM" id="MobiDB-lite"/>
    </source>
</evidence>
<dbReference type="WBParaSite" id="EEL_0000042201-mRNA-1">
    <property type="protein sequence ID" value="EEL_0000042201-mRNA-1"/>
    <property type="gene ID" value="EEL_0000042201"/>
</dbReference>
<name>A0A0R3RG96_9BILA</name>
<evidence type="ECO:0000313" key="3">
    <source>
        <dbReference type="Proteomes" id="UP000050640"/>
    </source>
</evidence>